<dbReference type="Pfam" id="PF00440">
    <property type="entry name" value="TetR_N"/>
    <property type="match status" value="1"/>
</dbReference>
<dbReference type="SUPFAM" id="SSF46689">
    <property type="entry name" value="Homeodomain-like"/>
    <property type="match status" value="1"/>
</dbReference>
<keyword evidence="1" id="KW-0805">Transcription regulation</keyword>
<evidence type="ECO:0000256" key="1">
    <source>
        <dbReference type="ARBA" id="ARBA00023015"/>
    </source>
</evidence>
<dbReference type="GO" id="GO:0000976">
    <property type="term" value="F:transcription cis-regulatory region binding"/>
    <property type="evidence" value="ECO:0007669"/>
    <property type="project" value="TreeGrafter"/>
</dbReference>
<evidence type="ECO:0000313" key="6">
    <source>
        <dbReference type="EMBL" id="PCK25833.1"/>
    </source>
</evidence>
<dbReference type="PRINTS" id="PR00455">
    <property type="entry name" value="HTHTETR"/>
</dbReference>
<dbReference type="GO" id="GO:0003700">
    <property type="term" value="F:DNA-binding transcription factor activity"/>
    <property type="evidence" value="ECO:0007669"/>
    <property type="project" value="TreeGrafter"/>
</dbReference>
<dbReference type="InterPro" id="IPR009057">
    <property type="entry name" value="Homeodomain-like_sf"/>
</dbReference>
<dbReference type="Pfam" id="PF17932">
    <property type="entry name" value="TetR_C_24"/>
    <property type="match status" value="1"/>
</dbReference>
<dbReference type="PANTHER" id="PTHR30055:SF234">
    <property type="entry name" value="HTH-TYPE TRANSCRIPTIONAL REGULATOR BETI"/>
    <property type="match status" value="1"/>
</dbReference>
<dbReference type="SUPFAM" id="SSF48498">
    <property type="entry name" value="Tetracyclin repressor-like, C-terminal domain"/>
    <property type="match status" value="1"/>
</dbReference>
<accession>A0A2A5J8K0</accession>
<evidence type="ECO:0000256" key="3">
    <source>
        <dbReference type="ARBA" id="ARBA00023163"/>
    </source>
</evidence>
<proteinExistence type="predicted"/>
<evidence type="ECO:0000256" key="4">
    <source>
        <dbReference type="PROSITE-ProRule" id="PRU00335"/>
    </source>
</evidence>
<keyword evidence="2 4" id="KW-0238">DNA-binding</keyword>
<gene>
    <name evidence="6" type="ORF">CHR55_18995</name>
</gene>
<name>A0A2A5J8K0_RHOSG</name>
<dbReference type="AlphaFoldDB" id="A0A2A5J8K0"/>
<reference evidence="6 7" key="1">
    <citation type="submission" date="2017-07" db="EMBL/GenBank/DDBJ databases">
        <title>Draft sequence of Rhodococcus enclensis 23b-28.</title>
        <authorList>
            <person name="Besaury L."/>
            <person name="Sancelme M."/>
            <person name="Amato P."/>
            <person name="Lallement A."/>
            <person name="Delort A.-M."/>
        </authorList>
    </citation>
    <scope>NUCLEOTIDE SEQUENCE [LARGE SCALE GENOMIC DNA]</scope>
    <source>
        <strain evidence="6 7">23b-28</strain>
    </source>
</reference>
<dbReference type="InterPro" id="IPR050109">
    <property type="entry name" value="HTH-type_TetR-like_transc_reg"/>
</dbReference>
<organism evidence="6 7">
    <name type="scientific">Rhodococcus qingshengii</name>
    <dbReference type="NCBI Taxonomy" id="334542"/>
    <lineage>
        <taxon>Bacteria</taxon>
        <taxon>Bacillati</taxon>
        <taxon>Actinomycetota</taxon>
        <taxon>Actinomycetes</taxon>
        <taxon>Mycobacteriales</taxon>
        <taxon>Nocardiaceae</taxon>
        <taxon>Rhodococcus</taxon>
        <taxon>Rhodococcus erythropolis group</taxon>
    </lineage>
</organism>
<feature type="domain" description="HTH tetR-type" evidence="5">
    <location>
        <begin position="1"/>
        <end position="57"/>
    </location>
</feature>
<keyword evidence="3" id="KW-0804">Transcription</keyword>
<dbReference type="EMBL" id="NOVD01000013">
    <property type="protein sequence ID" value="PCK25833.1"/>
    <property type="molecule type" value="Genomic_DNA"/>
</dbReference>
<feature type="DNA-binding region" description="H-T-H motif" evidence="4">
    <location>
        <begin position="20"/>
        <end position="39"/>
    </location>
</feature>
<comment type="caution">
    <text evidence="6">The sequence shown here is derived from an EMBL/GenBank/DDBJ whole genome shotgun (WGS) entry which is preliminary data.</text>
</comment>
<dbReference type="PANTHER" id="PTHR30055">
    <property type="entry name" value="HTH-TYPE TRANSCRIPTIONAL REGULATOR RUTR"/>
    <property type="match status" value="1"/>
</dbReference>
<dbReference type="Proteomes" id="UP000230886">
    <property type="component" value="Unassembled WGS sequence"/>
</dbReference>
<dbReference type="PROSITE" id="PS50977">
    <property type="entry name" value="HTH_TETR_2"/>
    <property type="match status" value="1"/>
</dbReference>
<dbReference type="InterPro" id="IPR036271">
    <property type="entry name" value="Tet_transcr_reg_TetR-rel_C_sf"/>
</dbReference>
<protein>
    <recommendedName>
        <fullName evidence="5">HTH tetR-type domain-containing protein</fullName>
    </recommendedName>
</protein>
<dbReference type="Gene3D" id="1.10.10.60">
    <property type="entry name" value="Homeodomain-like"/>
    <property type="match status" value="1"/>
</dbReference>
<evidence type="ECO:0000256" key="2">
    <source>
        <dbReference type="ARBA" id="ARBA00023125"/>
    </source>
</evidence>
<dbReference type="Gene3D" id="1.10.357.10">
    <property type="entry name" value="Tetracycline Repressor, domain 2"/>
    <property type="match status" value="1"/>
</dbReference>
<dbReference type="InterPro" id="IPR041490">
    <property type="entry name" value="KstR2_TetR_C"/>
</dbReference>
<evidence type="ECO:0000259" key="5">
    <source>
        <dbReference type="PROSITE" id="PS50977"/>
    </source>
</evidence>
<dbReference type="InterPro" id="IPR001647">
    <property type="entry name" value="HTH_TetR"/>
</dbReference>
<sequence length="177" mass="19755">MQILKVAADLFYEKGYGGVAVDEIGSTAGLTGPAIYRHFKGKGEILAALFDQAIDGILSATGNISSDPFQDLEHRVRAHARFVLNEHKLASVWIREGRSLSDEHRKRLRRREISYMNQWIDCISRCYPDMDAKQAEVAALTALGALNSVSNWPKAPLSLTNIEDEISEFVLKGLRRP</sequence>
<evidence type="ECO:0000313" key="7">
    <source>
        <dbReference type="Proteomes" id="UP000230886"/>
    </source>
</evidence>